<protein>
    <submittedName>
        <fullName evidence="2">Uncharacterized protein</fullName>
    </submittedName>
</protein>
<evidence type="ECO:0000256" key="1">
    <source>
        <dbReference type="SAM" id="Phobius"/>
    </source>
</evidence>
<keyword evidence="3" id="KW-1185">Reference proteome</keyword>
<evidence type="ECO:0000313" key="3">
    <source>
        <dbReference type="Proteomes" id="UP000254107"/>
    </source>
</evidence>
<organism evidence="2 3">
    <name type="scientific">Moraxella lacunata</name>
    <dbReference type="NCBI Taxonomy" id="477"/>
    <lineage>
        <taxon>Bacteria</taxon>
        <taxon>Pseudomonadati</taxon>
        <taxon>Pseudomonadota</taxon>
        <taxon>Gammaproteobacteria</taxon>
        <taxon>Moraxellales</taxon>
        <taxon>Moraxellaceae</taxon>
        <taxon>Moraxella</taxon>
    </lineage>
</organism>
<proteinExistence type="predicted"/>
<gene>
    <name evidence="2" type="ORF">NCTC7911_00494</name>
</gene>
<dbReference type="EMBL" id="UGQC01000001">
    <property type="protein sequence ID" value="STY99124.1"/>
    <property type="molecule type" value="Genomic_DNA"/>
</dbReference>
<feature type="transmembrane region" description="Helical" evidence="1">
    <location>
        <begin position="56"/>
        <end position="76"/>
    </location>
</feature>
<dbReference type="AlphaFoldDB" id="A0A378QFT0"/>
<keyword evidence="1" id="KW-0472">Membrane</keyword>
<dbReference type="RefSeq" id="WP_143821912.1">
    <property type="nucleotide sequence ID" value="NZ_MXAN01000037.1"/>
</dbReference>
<dbReference type="Proteomes" id="UP000254107">
    <property type="component" value="Unassembled WGS sequence"/>
</dbReference>
<accession>A0A378QFT0</accession>
<name>A0A378QFT0_MORLA</name>
<dbReference type="GeneID" id="302271602"/>
<sequence>MVIKIVRYTTCLIFFLLMLGSIDESSVWTSVSFLTGIVMTIDEKTICQNFKVKNYWIFYAVWIFVAVMIMAVAFYFELKGHNL</sequence>
<keyword evidence="1" id="KW-1133">Transmembrane helix</keyword>
<reference evidence="2 3" key="1">
    <citation type="submission" date="2018-06" db="EMBL/GenBank/DDBJ databases">
        <authorList>
            <consortium name="Pathogen Informatics"/>
            <person name="Doyle S."/>
        </authorList>
    </citation>
    <scope>NUCLEOTIDE SEQUENCE [LARGE SCALE GENOMIC DNA]</scope>
    <source>
        <strain evidence="2 3">NCTC7911</strain>
    </source>
</reference>
<evidence type="ECO:0000313" key="2">
    <source>
        <dbReference type="EMBL" id="STY99124.1"/>
    </source>
</evidence>
<keyword evidence="1" id="KW-0812">Transmembrane</keyword>